<dbReference type="InterPro" id="IPR001585">
    <property type="entry name" value="TAL/FSA"/>
</dbReference>
<reference evidence="8 9" key="1">
    <citation type="journal article" date="2018" name="New Phytol.">
        <title>Phylogenomics of Endogonaceae and evolution of mycorrhizas within Mucoromycota.</title>
        <authorList>
            <person name="Chang Y."/>
            <person name="Desiro A."/>
            <person name="Na H."/>
            <person name="Sandor L."/>
            <person name="Lipzen A."/>
            <person name="Clum A."/>
            <person name="Barry K."/>
            <person name="Grigoriev I.V."/>
            <person name="Martin F.M."/>
            <person name="Stajich J.E."/>
            <person name="Smith M.E."/>
            <person name="Bonito G."/>
            <person name="Spatafora J.W."/>
        </authorList>
    </citation>
    <scope>NUCLEOTIDE SEQUENCE [LARGE SCALE GENOMIC DNA]</scope>
    <source>
        <strain evidence="8 9">GMNB39</strain>
    </source>
</reference>
<dbReference type="Pfam" id="PF00923">
    <property type="entry name" value="TAL_FSA"/>
    <property type="match status" value="1"/>
</dbReference>
<dbReference type="EC" id="2.2.1.2" evidence="3 7"/>
<dbReference type="PANTHER" id="PTHR10683:SF18">
    <property type="entry name" value="TRANSALDOLASE"/>
    <property type="match status" value="1"/>
</dbReference>
<comment type="caution">
    <text evidence="8">The sequence shown here is derived from an EMBL/GenBank/DDBJ whole genome shotgun (WGS) entry which is preliminary data.</text>
</comment>
<proteinExistence type="inferred from homology"/>
<dbReference type="GO" id="GO:0005737">
    <property type="term" value="C:cytoplasm"/>
    <property type="evidence" value="ECO:0007669"/>
    <property type="project" value="InterPro"/>
</dbReference>
<dbReference type="PROSITE" id="PS01054">
    <property type="entry name" value="TRANSALDOLASE_1"/>
    <property type="match status" value="1"/>
</dbReference>
<keyword evidence="9" id="KW-1185">Reference proteome</keyword>
<comment type="similarity">
    <text evidence="2">Belongs to the transaldolase family. Type 1 subfamily.</text>
</comment>
<organism evidence="8 9">
    <name type="scientific">Jimgerdemannia flammicorona</name>
    <dbReference type="NCBI Taxonomy" id="994334"/>
    <lineage>
        <taxon>Eukaryota</taxon>
        <taxon>Fungi</taxon>
        <taxon>Fungi incertae sedis</taxon>
        <taxon>Mucoromycota</taxon>
        <taxon>Mucoromycotina</taxon>
        <taxon>Endogonomycetes</taxon>
        <taxon>Endogonales</taxon>
        <taxon>Endogonaceae</taxon>
        <taxon>Jimgerdemannia</taxon>
    </lineage>
</organism>
<keyword evidence="6" id="KW-0704">Schiff base</keyword>
<gene>
    <name evidence="8" type="ORF">BC936DRAFT_142944</name>
</gene>
<dbReference type="AlphaFoldDB" id="A0A432ZZW0"/>
<dbReference type="GO" id="GO:0005975">
    <property type="term" value="P:carbohydrate metabolic process"/>
    <property type="evidence" value="ECO:0007669"/>
    <property type="project" value="InterPro"/>
</dbReference>
<evidence type="ECO:0000256" key="7">
    <source>
        <dbReference type="RuleBase" id="RU000501"/>
    </source>
</evidence>
<evidence type="ECO:0000256" key="2">
    <source>
        <dbReference type="ARBA" id="ARBA00008012"/>
    </source>
</evidence>
<evidence type="ECO:0000313" key="8">
    <source>
        <dbReference type="EMBL" id="RUO95929.1"/>
    </source>
</evidence>
<evidence type="ECO:0000256" key="5">
    <source>
        <dbReference type="ARBA" id="ARBA00023126"/>
    </source>
</evidence>
<comment type="pathway">
    <text evidence="1 7">Carbohydrate degradation; pentose phosphate pathway; D-glyceraldehyde 3-phosphate and beta-D-fructose 6-phosphate from D-ribose 5-phosphate and D-xylulose 5-phosphate (non-oxidative stage): step 2/3.</text>
</comment>
<dbReference type="InterPro" id="IPR018225">
    <property type="entry name" value="Transaldolase_AS"/>
</dbReference>
<evidence type="ECO:0000256" key="3">
    <source>
        <dbReference type="ARBA" id="ARBA00013151"/>
    </source>
</evidence>
<name>A0A432ZZW0_9FUNG</name>
<dbReference type="InterPro" id="IPR004730">
    <property type="entry name" value="Transaldolase_1"/>
</dbReference>
<evidence type="ECO:0000313" key="9">
    <source>
        <dbReference type="Proteomes" id="UP000268093"/>
    </source>
</evidence>
<evidence type="ECO:0000256" key="6">
    <source>
        <dbReference type="ARBA" id="ARBA00023270"/>
    </source>
</evidence>
<dbReference type="Proteomes" id="UP000268093">
    <property type="component" value="Unassembled WGS sequence"/>
</dbReference>
<dbReference type="SUPFAM" id="SSF51569">
    <property type="entry name" value="Aldolase"/>
    <property type="match status" value="1"/>
</dbReference>
<evidence type="ECO:0000256" key="4">
    <source>
        <dbReference type="ARBA" id="ARBA00022679"/>
    </source>
</evidence>
<evidence type="ECO:0000256" key="1">
    <source>
        <dbReference type="ARBA" id="ARBA00004857"/>
    </source>
</evidence>
<comment type="catalytic activity">
    <reaction evidence="7">
        <text>D-sedoheptulose 7-phosphate + D-glyceraldehyde 3-phosphate = D-erythrose 4-phosphate + beta-D-fructose 6-phosphate</text>
        <dbReference type="Rhea" id="RHEA:17053"/>
        <dbReference type="ChEBI" id="CHEBI:16897"/>
        <dbReference type="ChEBI" id="CHEBI:57483"/>
        <dbReference type="ChEBI" id="CHEBI:57634"/>
        <dbReference type="ChEBI" id="CHEBI:59776"/>
        <dbReference type="EC" id="2.2.1.2"/>
    </reaction>
</comment>
<dbReference type="EMBL" id="RBNI01024667">
    <property type="protein sequence ID" value="RUO95929.1"/>
    <property type="molecule type" value="Genomic_DNA"/>
</dbReference>
<keyword evidence="4 7" id="KW-0808">Transferase</keyword>
<comment type="function">
    <text evidence="7">Catalyzes the rate-limiting step of the non-oxidative phase in the pentose phosphate pathway. Catalyzes the reversible conversion of sedheptulose-7-phosphate and D-glyceraldehyde 3-phosphate into erythrose-4-phosphate and beta-D-fructose 6-phosphate.</text>
</comment>
<dbReference type="UniPathway" id="UPA00115">
    <property type="reaction ID" value="UER00414"/>
</dbReference>
<keyword evidence="5 7" id="KW-0570">Pentose shunt</keyword>
<accession>A0A432ZZW0</accession>
<sequence>MTALDQIKHYTTIVVDSGDFESIAQYKPQDATTNPSLILAAAQKPQYQKLIDEAIAWGKAKGGDTDAQVEWALDRLLVNFGIEILKIVPGRVSTQVDARLSFDTEGTIAKTLRIIELYKEAGVDKSRISIKIASTWEGIKAAHVLETKHHIHCNLTLLFSFPQAVACAEAGVTLISPYVGRNLDWHKKATGKNYDQHEDPGVHAVTKIYNYYKQNGYNTIVMGASFRSVGEIEELAGCDFLTISPNLLAELHNSNKMFKRKLSPDKGMFCPLEGGVSHDL</sequence>
<dbReference type="Gene3D" id="3.20.20.70">
    <property type="entry name" value="Aldolase class I"/>
    <property type="match status" value="1"/>
</dbReference>
<dbReference type="PROSITE" id="PS00958">
    <property type="entry name" value="TRANSALDOLASE_2"/>
    <property type="match status" value="1"/>
</dbReference>
<dbReference type="GO" id="GO:0004801">
    <property type="term" value="F:transaldolase activity"/>
    <property type="evidence" value="ECO:0007669"/>
    <property type="project" value="UniProtKB-EC"/>
</dbReference>
<dbReference type="GO" id="GO:0009052">
    <property type="term" value="P:pentose-phosphate shunt, non-oxidative branch"/>
    <property type="evidence" value="ECO:0007669"/>
    <property type="project" value="TreeGrafter"/>
</dbReference>
<protein>
    <recommendedName>
        <fullName evidence="3 7">Transaldolase</fullName>
        <ecNumber evidence="3 7">2.2.1.2</ecNumber>
    </recommendedName>
</protein>
<dbReference type="InterPro" id="IPR013785">
    <property type="entry name" value="Aldolase_TIM"/>
</dbReference>
<feature type="non-terminal residue" evidence="8">
    <location>
        <position position="280"/>
    </location>
</feature>
<dbReference type="NCBIfam" id="TIGR00874">
    <property type="entry name" value="talAB"/>
    <property type="match status" value="1"/>
</dbReference>
<dbReference type="OrthoDB" id="2015515at2759"/>
<dbReference type="PANTHER" id="PTHR10683">
    <property type="entry name" value="TRANSALDOLASE"/>
    <property type="match status" value="1"/>
</dbReference>
<dbReference type="CDD" id="cd00957">
    <property type="entry name" value="Transaldolase_TalAB"/>
    <property type="match status" value="1"/>
</dbReference>